<keyword evidence="2" id="KW-0328">Glycosyltransferase</keyword>
<sequence>MQPTPDQPQVSVVLSVAGPNDRLETAIDRLLAQTHTPEVVVTVDGAPDLAAYLADRYADTPVTIDHTPGATGLSAARNRGAATADGEIVAFTDADCEPAESWIDELVRCYEEYGAIAAGGPAVPEWPDDRPARVPPELEWLVGTTHRGFTDKLGIHEVRNTFGCNISFRAEVFEALGGFDERLGKRPGREIQGEEAELCARLHEQFDRGVTYNPDATVTHHVDDYQLERTTLLKRSYWQGRSKRVLADLLPDATDTEADYLSDLLGTWVPERLTRTVTDRSARPLVETAWLLAVTAAVATGYLTGGTGRPLETPTETTQTEASQ</sequence>
<dbReference type="Pfam" id="PF00535">
    <property type="entry name" value="Glycos_transf_2"/>
    <property type="match status" value="1"/>
</dbReference>
<dbReference type="InterPro" id="IPR029044">
    <property type="entry name" value="Nucleotide-diphossugar_trans"/>
</dbReference>
<organism evidence="6 7">
    <name type="scientific">Haloterrigena gelatinilytica</name>
    <dbReference type="NCBI Taxonomy" id="2741724"/>
    <lineage>
        <taxon>Archaea</taxon>
        <taxon>Methanobacteriati</taxon>
        <taxon>Methanobacteriota</taxon>
        <taxon>Stenosarchaea group</taxon>
        <taxon>Halobacteria</taxon>
        <taxon>Halobacteriales</taxon>
        <taxon>Natrialbaceae</taxon>
        <taxon>Haloterrigena</taxon>
    </lineage>
</organism>
<protein>
    <submittedName>
        <fullName evidence="6">Glycosyltransferase family 2 protein</fullName>
    </submittedName>
</protein>
<keyword evidence="7" id="KW-1185">Reference proteome</keyword>
<dbReference type="EMBL" id="JABUQZ010000003">
    <property type="protein sequence ID" value="NUC75064.1"/>
    <property type="molecule type" value="Genomic_DNA"/>
</dbReference>
<dbReference type="PANTHER" id="PTHR43179">
    <property type="entry name" value="RHAMNOSYLTRANSFERASE WBBL"/>
    <property type="match status" value="1"/>
</dbReference>
<feature type="compositionally biased region" description="Low complexity" evidence="4">
    <location>
        <begin position="312"/>
        <end position="324"/>
    </location>
</feature>
<dbReference type="InterPro" id="IPR001173">
    <property type="entry name" value="Glyco_trans_2-like"/>
</dbReference>
<keyword evidence="3" id="KW-0808">Transferase</keyword>
<feature type="region of interest" description="Disordered" evidence="4">
    <location>
        <begin position="303"/>
        <end position="324"/>
    </location>
</feature>
<dbReference type="Gene3D" id="3.90.550.10">
    <property type="entry name" value="Spore Coat Polysaccharide Biosynthesis Protein SpsA, Chain A"/>
    <property type="match status" value="1"/>
</dbReference>
<dbReference type="SUPFAM" id="SSF53448">
    <property type="entry name" value="Nucleotide-diphospho-sugar transferases"/>
    <property type="match status" value="1"/>
</dbReference>
<dbReference type="Proteomes" id="UP001016761">
    <property type="component" value="Unassembled WGS sequence"/>
</dbReference>
<reference evidence="6 7" key="1">
    <citation type="submission" date="2020-06" db="EMBL/GenBank/DDBJ databases">
        <title>Haloterrigena sp. nov., an extremely halophilic archaeon isolated from a saline sediment.</title>
        <authorList>
            <person name="Liu B.-B."/>
        </authorList>
    </citation>
    <scope>NUCLEOTIDE SEQUENCE [LARGE SCALE GENOMIC DNA]</scope>
    <source>
        <strain evidence="6 7">SYSU A558-1</strain>
    </source>
</reference>
<evidence type="ECO:0000256" key="3">
    <source>
        <dbReference type="ARBA" id="ARBA00022679"/>
    </source>
</evidence>
<dbReference type="PANTHER" id="PTHR43179:SF12">
    <property type="entry name" value="GALACTOFURANOSYLTRANSFERASE GLFT2"/>
    <property type="match status" value="1"/>
</dbReference>
<dbReference type="RefSeq" id="WP_174682901.1">
    <property type="nucleotide sequence ID" value="NZ_JABUQZ010000003.1"/>
</dbReference>
<accession>A0ABX2LIS4</accession>
<evidence type="ECO:0000256" key="1">
    <source>
        <dbReference type="ARBA" id="ARBA00006739"/>
    </source>
</evidence>
<feature type="domain" description="Glycosyltransferase 2-like" evidence="5">
    <location>
        <begin position="19"/>
        <end position="175"/>
    </location>
</feature>
<name>A0ABX2LIS4_9EURY</name>
<evidence type="ECO:0000256" key="2">
    <source>
        <dbReference type="ARBA" id="ARBA00022676"/>
    </source>
</evidence>
<comment type="similarity">
    <text evidence="1">Belongs to the glycosyltransferase 2 family.</text>
</comment>
<comment type="caution">
    <text evidence="6">The sequence shown here is derived from an EMBL/GenBank/DDBJ whole genome shotgun (WGS) entry which is preliminary data.</text>
</comment>
<evidence type="ECO:0000313" key="7">
    <source>
        <dbReference type="Proteomes" id="UP001016761"/>
    </source>
</evidence>
<gene>
    <name evidence="6" type="ORF">HTZ84_22625</name>
</gene>
<evidence type="ECO:0000259" key="5">
    <source>
        <dbReference type="Pfam" id="PF00535"/>
    </source>
</evidence>
<evidence type="ECO:0000256" key="4">
    <source>
        <dbReference type="SAM" id="MobiDB-lite"/>
    </source>
</evidence>
<evidence type="ECO:0000313" key="6">
    <source>
        <dbReference type="EMBL" id="NUC75064.1"/>
    </source>
</evidence>
<proteinExistence type="inferred from homology"/>